<organism evidence="1">
    <name type="scientific">Eimeria tenella</name>
    <name type="common">Coccidian parasite</name>
    <dbReference type="NCBI Taxonomy" id="5802"/>
    <lineage>
        <taxon>Eukaryota</taxon>
        <taxon>Sar</taxon>
        <taxon>Alveolata</taxon>
        <taxon>Apicomplexa</taxon>
        <taxon>Conoidasida</taxon>
        <taxon>Coccidia</taxon>
        <taxon>Eucoccidiorida</taxon>
        <taxon>Eimeriorina</taxon>
        <taxon>Eimeriidae</taxon>
        <taxon>Eimeria</taxon>
    </lineage>
</organism>
<evidence type="ECO:0000313" key="1">
    <source>
        <dbReference type="EMBL" id="AET50510.1"/>
    </source>
</evidence>
<dbReference type="AlphaFoldDB" id="H9B950"/>
<sequence>MDAFASTVTELDLNITQWNVDPYPNGVHDLPVHVKEALRKGGELKVYIGDKEAEKIRWRSSQDLNAFEWNIGNETDWNNRVPIVRIRNVAKGLSHPALVKANKKSRSVTSKICLCIFGPPNEDNPAGIELPLRAKSQKERDHLVEMLVQWRDAATYNF</sequence>
<proteinExistence type="evidence at transcript level"/>
<dbReference type="EMBL" id="JN987287">
    <property type="protein sequence ID" value="AET50510.1"/>
    <property type="molecule type" value="mRNA"/>
</dbReference>
<protein>
    <submittedName>
        <fullName evidence="1">Uncharacterized protein</fullName>
    </submittedName>
</protein>
<dbReference type="VEuPathDB" id="ToxoDB:ETH_00029545"/>
<name>H9B950_EIMTE</name>
<accession>H9B950</accession>
<dbReference type="VEuPathDB" id="ToxoDB:ETH2_1334500"/>
<reference evidence="1" key="1">
    <citation type="journal article" date="2012" name="BMC Genomics">
        <title>Characterisation of full-length cDNA sequences provides insights into the Eimeria tenella transcriptome.</title>
        <authorList>
            <person name="Amiruddin N."/>
            <person name="Lee X.W."/>
            <person name="Blake D.P."/>
            <person name="Suzuki Y."/>
            <person name="Tay Y.L."/>
            <person name="Lim L.S."/>
            <person name="Tomley F.M."/>
            <person name="Watanabe J."/>
            <person name="Sugimoto C."/>
            <person name="Wan K.L."/>
        </authorList>
    </citation>
    <scope>NUCLEOTIDE SEQUENCE</scope>
    <source>
        <strain evidence="1">Houghton</strain>
    </source>
</reference>